<reference evidence="2 3" key="1">
    <citation type="submission" date="2022-10" db="EMBL/GenBank/DDBJ databases">
        <title>Complete genome sequence of Exiguobacterium profundum TSS-3 isolated from an extremely saline-alkaline spring located in Ixtapa, Chiapas-Mexico.</title>
        <authorList>
            <person name="Rincon-Rosales R."/>
            <person name="Rogel M.A."/>
            <person name="Rincon-Molina C.I."/>
            <person name="Guerrero G."/>
            <person name="Manzano-Gomez L.A."/>
            <person name="Lopez-Lopez A."/>
            <person name="Rincon Molina F.A."/>
            <person name="Martinez-Romero E."/>
        </authorList>
    </citation>
    <scope>NUCLEOTIDE SEQUENCE [LARGE SCALE GENOMIC DNA]</scope>
    <source>
        <strain evidence="2 3">TSS-3</strain>
    </source>
</reference>
<evidence type="ECO:0000256" key="1">
    <source>
        <dbReference type="SAM" id="Coils"/>
    </source>
</evidence>
<proteinExistence type="predicted"/>
<keyword evidence="3" id="KW-1185">Reference proteome</keyword>
<dbReference type="EMBL" id="CP109617">
    <property type="protein sequence ID" value="WED54955.1"/>
    <property type="molecule type" value="Genomic_DNA"/>
</dbReference>
<keyword evidence="1" id="KW-0175">Coiled coil</keyword>
<accession>A0ABY8AYQ5</accession>
<feature type="coiled-coil region" evidence="1">
    <location>
        <begin position="148"/>
        <end position="175"/>
    </location>
</feature>
<evidence type="ECO:0000313" key="3">
    <source>
        <dbReference type="Proteomes" id="UP001219957"/>
    </source>
</evidence>
<dbReference type="RefSeq" id="WP_275060098.1">
    <property type="nucleotide sequence ID" value="NZ_CP109617.1"/>
</dbReference>
<name>A0ABY8AYQ5_9BACL</name>
<evidence type="ECO:0000313" key="2">
    <source>
        <dbReference type="EMBL" id="WED54955.1"/>
    </source>
</evidence>
<organism evidence="2 3">
    <name type="scientific">Exiguobacterium profundum</name>
    <dbReference type="NCBI Taxonomy" id="307643"/>
    <lineage>
        <taxon>Bacteria</taxon>
        <taxon>Bacillati</taxon>
        <taxon>Bacillota</taxon>
        <taxon>Bacilli</taxon>
        <taxon>Bacillales</taxon>
        <taxon>Bacillales Family XII. Incertae Sedis</taxon>
        <taxon>Exiguobacterium</taxon>
    </lineage>
</organism>
<sequence length="403" mass="48300">MAKYKESIIRKIPVHYVENKIEVDIGIGTVSVFFQNLTSNRIINEELFQIAALERITLHRSDMIQVLITKLDRVIEMEVRFNPYELKKKMRMGVYESKRGTNYKVLFVNVENTEKKAYEIDIGKKEHVHGIDMRIEQMESTFLKTKQFQIIERNLNELIRNRKALNKTKQRMNRLMKLLQVFHSSGNESFKEWIRQNLHVLRGLPHPQKEQLPIVYLRIIRFYYEYLSIDEFEREFKQSSRIMEEQDAISFFGRMNGLNLPYRAITPFGLLLKDWDEKRFNPYALEKILSYLDLSQSEYNRMNQIVQQMFRHNEKQFQLKEKSDLAACGYIKVTSISMKKRREILVKKCIPELGLQRTVDLLFGISNLHKHHKNAHLVYTSDLQYLKRNFKEQNIKWPRIEIT</sequence>
<dbReference type="Proteomes" id="UP001219957">
    <property type="component" value="Chromosome"/>
</dbReference>
<protein>
    <submittedName>
        <fullName evidence="2">Uncharacterized protein</fullName>
    </submittedName>
</protein>
<gene>
    <name evidence="2" type="ORF">OE059_13130</name>
</gene>